<name>A0A6J5LIC7_9CAUD</name>
<evidence type="ECO:0000313" key="1">
    <source>
        <dbReference type="EMBL" id="CAB4132740.1"/>
    </source>
</evidence>
<gene>
    <name evidence="1" type="ORF">UFOVP253_65</name>
</gene>
<sequence length="84" mass="9502">MELQITEDGKLKKQYARKLYKALEATYSAIIANVSAALAEAARNASDDLDLVIFDYSHGTHLYRDFLHKQRTAKVQQMRTSVGL</sequence>
<dbReference type="EMBL" id="LR796266">
    <property type="protein sequence ID" value="CAB4132740.1"/>
    <property type="molecule type" value="Genomic_DNA"/>
</dbReference>
<proteinExistence type="predicted"/>
<accession>A0A6J5LIC7</accession>
<protein>
    <submittedName>
        <fullName evidence="1">Uncharacterized protein</fullName>
    </submittedName>
</protein>
<reference evidence="1" key="1">
    <citation type="submission" date="2020-04" db="EMBL/GenBank/DDBJ databases">
        <authorList>
            <person name="Chiriac C."/>
            <person name="Salcher M."/>
            <person name="Ghai R."/>
            <person name="Kavagutti S V."/>
        </authorList>
    </citation>
    <scope>NUCLEOTIDE SEQUENCE</scope>
</reference>
<organism evidence="1">
    <name type="scientific">uncultured Caudovirales phage</name>
    <dbReference type="NCBI Taxonomy" id="2100421"/>
    <lineage>
        <taxon>Viruses</taxon>
        <taxon>Duplodnaviria</taxon>
        <taxon>Heunggongvirae</taxon>
        <taxon>Uroviricota</taxon>
        <taxon>Caudoviricetes</taxon>
        <taxon>Peduoviridae</taxon>
        <taxon>Maltschvirus</taxon>
        <taxon>Maltschvirus maltsch</taxon>
    </lineage>
</organism>